<keyword evidence="5" id="KW-0460">Magnesium</keyword>
<keyword evidence="6" id="KW-0067">ATP-binding</keyword>
<dbReference type="InterPro" id="IPR016102">
    <property type="entry name" value="Succinyl-CoA_synth-like"/>
</dbReference>
<keyword evidence="3" id="KW-0479">Metal-binding</keyword>
<dbReference type="GO" id="GO:0006104">
    <property type="term" value="P:succinyl-CoA metabolic process"/>
    <property type="evidence" value="ECO:0007669"/>
    <property type="project" value="TreeGrafter"/>
</dbReference>
<dbReference type="GO" id="GO:0046872">
    <property type="term" value="F:metal ion binding"/>
    <property type="evidence" value="ECO:0007669"/>
    <property type="project" value="UniProtKB-KW"/>
</dbReference>
<dbReference type="GO" id="GO:0004775">
    <property type="term" value="F:succinate-CoA ligase (ADP-forming) activity"/>
    <property type="evidence" value="ECO:0007669"/>
    <property type="project" value="TreeGrafter"/>
</dbReference>
<keyword evidence="1" id="KW-0816">Tricarboxylic acid cycle</keyword>
<name>A0A3S0KPU2_9BACI</name>
<dbReference type="PANTHER" id="PTHR11815">
    <property type="entry name" value="SUCCINYL-COA SYNTHETASE BETA CHAIN"/>
    <property type="match status" value="1"/>
</dbReference>
<dbReference type="AlphaFoldDB" id="A0A3S0KPU2"/>
<dbReference type="Pfam" id="PF00549">
    <property type="entry name" value="Ligase_CoA"/>
    <property type="match status" value="1"/>
</dbReference>
<organism evidence="8 9">
    <name type="scientific">Bacillus yapensis</name>
    <dbReference type="NCBI Taxonomy" id="2492960"/>
    <lineage>
        <taxon>Bacteria</taxon>
        <taxon>Bacillati</taxon>
        <taxon>Bacillota</taxon>
        <taxon>Bacilli</taxon>
        <taxon>Bacillales</taxon>
        <taxon>Bacillaceae</taxon>
        <taxon>Bacillus</taxon>
    </lineage>
</organism>
<comment type="caution">
    <text evidence="8">The sequence shown here is derived from an EMBL/GenBank/DDBJ whole genome shotgun (WGS) entry which is preliminary data.</text>
</comment>
<evidence type="ECO:0000313" key="9">
    <source>
        <dbReference type="Proteomes" id="UP000271374"/>
    </source>
</evidence>
<reference evidence="8 9" key="1">
    <citation type="submission" date="2018-12" db="EMBL/GenBank/DDBJ databases">
        <title>Bacillus yapensis draft genome sequence.</title>
        <authorList>
            <person name="Yu L."/>
            <person name="Xu X."/>
            <person name="Tang X."/>
        </authorList>
    </citation>
    <scope>NUCLEOTIDE SEQUENCE [LARGE SCALE GENOMIC DNA]</scope>
    <source>
        <strain evidence="8 9">XXST-01</strain>
    </source>
</reference>
<evidence type="ECO:0000256" key="1">
    <source>
        <dbReference type="ARBA" id="ARBA00022532"/>
    </source>
</evidence>
<dbReference type="SUPFAM" id="SSF52210">
    <property type="entry name" value="Succinyl-CoA synthetase domains"/>
    <property type="match status" value="1"/>
</dbReference>
<dbReference type="Gene3D" id="3.30.1490.20">
    <property type="entry name" value="ATP-grasp fold, A domain"/>
    <property type="match status" value="1"/>
</dbReference>
<protein>
    <recommendedName>
        <fullName evidence="7">ATP-grasp domain-containing protein</fullName>
    </recommendedName>
</protein>
<evidence type="ECO:0000259" key="7">
    <source>
        <dbReference type="PROSITE" id="PS50975"/>
    </source>
</evidence>
<dbReference type="Gene3D" id="3.40.50.261">
    <property type="entry name" value="Succinyl-CoA synthetase domains"/>
    <property type="match status" value="1"/>
</dbReference>
<evidence type="ECO:0000313" key="8">
    <source>
        <dbReference type="EMBL" id="RTR35180.1"/>
    </source>
</evidence>
<proteinExistence type="predicted"/>
<dbReference type="GO" id="GO:0042709">
    <property type="term" value="C:succinate-CoA ligase complex"/>
    <property type="evidence" value="ECO:0007669"/>
    <property type="project" value="TreeGrafter"/>
</dbReference>
<dbReference type="SUPFAM" id="SSF56059">
    <property type="entry name" value="Glutathione synthetase ATP-binding domain-like"/>
    <property type="match status" value="1"/>
</dbReference>
<dbReference type="PANTHER" id="PTHR11815:SF10">
    <property type="entry name" value="SUCCINATE--COA LIGASE [GDP-FORMING] SUBUNIT BETA, MITOCHONDRIAL"/>
    <property type="match status" value="1"/>
</dbReference>
<keyword evidence="2" id="KW-0436">Ligase</keyword>
<gene>
    <name evidence="8" type="ORF">EKG37_04655</name>
</gene>
<dbReference type="Pfam" id="PF08442">
    <property type="entry name" value="ATP-grasp_2"/>
    <property type="match status" value="1"/>
</dbReference>
<dbReference type="InterPro" id="IPR013815">
    <property type="entry name" value="ATP_grasp_subdomain_1"/>
</dbReference>
<dbReference type="GO" id="GO:0006099">
    <property type="term" value="P:tricarboxylic acid cycle"/>
    <property type="evidence" value="ECO:0007669"/>
    <property type="project" value="UniProtKB-KW"/>
</dbReference>
<evidence type="ECO:0000256" key="2">
    <source>
        <dbReference type="ARBA" id="ARBA00022598"/>
    </source>
</evidence>
<accession>A0A3S0KPU2</accession>
<dbReference type="InterPro" id="IPR005811">
    <property type="entry name" value="SUCC_ACL_C"/>
</dbReference>
<dbReference type="EMBL" id="RXNT01000003">
    <property type="protein sequence ID" value="RTR35180.1"/>
    <property type="molecule type" value="Genomic_DNA"/>
</dbReference>
<dbReference type="Proteomes" id="UP000271374">
    <property type="component" value="Unassembled WGS sequence"/>
</dbReference>
<evidence type="ECO:0000256" key="4">
    <source>
        <dbReference type="ARBA" id="ARBA00022741"/>
    </source>
</evidence>
<dbReference type="Gene3D" id="3.30.470.20">
    <property type="entry name" value="ATP-grasp fold, B domain"/>
    <property type="match status" value="1"/>
</dbReference>
<evidence type="ECO:0000256" key="3">
    <source>
        <dbReference type="ARBA" id="ARBA00022723"/>
    </source>
</evidence>
<evidence type="ECO:0000256" key="6">
    <source>
        <dbReference type="PROSITE-ProRule" id="PRU00409"/>
    </source>
</evidence>
<dbReference type="InterPro" id="IPR013650">
    <property type="entry name" value="ATP-grasp_succ-CoA_synth-type"/>
</dbReference>
<keyword evidence="9" id="KW-1185">Reference proteome</keyword>
<dbReference type="GO" id="GO:0005524">
    <property type="term" value="F:ATP binding"/>
    <property type="evidence" value="ECO:0007669"/>
    <property type="project" value="UniProtKB-UniRule"/>
</dbReference>
<dbReference type="PROSITE" id="PS50975">
    <property type="entry name" value="ATP_GRASP"/>
    <property type="match status" value="1"/>
</dbReference>
<keyword evidence="4 6" id="KW-0547">Nucleotide-binding</keyword>
<evidence type="ECO:0000256" key="5">
    <source>
        <dbReference type="ARBA" id="ARBA00022842"/>
    </source>
</evidence>
<dbReference type="InterPro" id="IPR005809">
    <property type="entry name" value="Succ_CoA_ligase-like_bsu"/>
</dbReference>
<dbReference type="InterPro" id="IPR011761">
    <property type="entry name" value="ATP-grasp"/>
</dbReference>
<dbReference type="OrthoDB" id="9802602at2"/>
<dbReference type="RefSeq" id="WP_126406862.1">
    <property type="nucleotide sequence ID" value="NZ_RXNT01000003.1"/>
</dbReference>
<dbReference type="PIRSF" id="PIRSF001554">
    <property type="entry name" value="SucCS_beta"/>
    <property type="match status" value="1"/>
</dbReference>
<feature type="domain" description="ATP-grasp" evidence="7">
    <location>
        <begin position="9"/>
        <end position="231"/>
    </location>
</feature>
<sequence length="384" mass="43938">MRLFEYDAKQILRDERLPVPKSVLIKNRLTIQYAIQEIGLPLIFKAQTLIGGRGKSGGIQFIYSVEEAEDWYEKKIGKDLNGKRIESILAEEPIEILKEYYLSFTLNLQAKEIIMLFSSNGGVEVEERNDSTTLLTYPIPIQNGLEEHRLGKMLAKANVPRVYLNQFMKMIQQLYSLFWKYDCELLEINPLVLTNDGSIQILDVHLYMDDNAVSRQPVLQKIINEMPQVYPQAWYKYNYGFDFVLLNPYGTVGLITTGAGLTMATIDELSYRGINPINFSDVRSGQLKGDSTRLVLMLEKFKGCKNINCIFVSIFAGITDLEEFVETLLKAKSQVIFTRHVEWIIRLEGNNFEKAKKMLQNTGLYVTNSLEESLQKIAKGVVTN</sequence>